<gene>
    <name evidence="2" type="ORF">ABM34_11555</name>
</gene>
<organism evidence="2 3">
    <name type="scientific">Companilactobacillus ginsenosidimutans</name>
    <dbReference type="NCBI Taxonomy" id="1007676"/>
    <lineage>
        <taxon>Bacteria</taxon>
        <taxon>Bacillati</taxon>
        <taxon>Bacillota</taxon>
        <taxon>Bacilli</taxon>
        <taxon>Lactobacillales</taxon>
        <taxon>Lactobacillaceae</taxon>
        <taxon>Companilactobacillus</taxon>
    </lineage>
</organism>
<dbReference type="KEGG" id="lgn:ABM34_11555"/>
<proteinExistence type="predicted"/>
<dbReference type="RefSeq" id="WP_048705894.1">
    <property type="nucleotide sequence ID" value="NZ_CP012034.1"/>
</dbReference>
<reference evidence="3" key="1">
    <citation type="submission" date="2015-07" db="EMBL/GenBank/DDBJ databases">
        <title>Lactobacillus ginsenosidimutans/EMML 3141/ whole genome sequencing.</title>
        <authorList>
            <person name="Kim M.K."/>
            <person name="Im W.-T."/>
            <person name="Srinivasan S."/>
            <person name="Lee J.-J."/>
        </authorList>
    </citation>
    <scope>NUCLEOTIDE SEQUENCE [LARGE SCALE GENOMIC DNA]</scope>
    <source>
        <strain evidence="3">EMML 3041</strain>
    </source>
</reference>
<evidence type="ECO:0000313" key="2">
    <source>
        <dbReference type="EMBL" id="AKP68107.1"/>
    </source>
</evidence>
<dbReference type="PATRIC" id="fig|1007676.4.peg.2336"/>
<accession>A0A0H4QJK2</accession>
<evidence type="ECO:0000256" key="1">
    <source>
        <dbReference type="SAM" id="Phobius"/>
    </source>
</evidence>
<keyword evidence="1" id="KW-0472">Membrane</keyword>
<dbReference type="Proteomes" id="UP000036106">
    <property type="component" value="Chromosome"/>
</dbReference>
<sequence length="633" mass="71597">MIIVNKLFITLLISNLVIFGVVLVKQALPVKADVISQPESTANPYYQKPSEYIPYSQLSGFSTQPHDMNTFLNNSVDIKPKFDLTFLDRAGHTKTTYQWYESKDKYNWKPMMGQNDINLSVTPKSTGIMYYQLELTNYYHVMFIVDRSVSFYTNVVKVRTSSVPISATSAEVKFDSNYLYNQPNVHSVSHAVAELQPSGAVANLVSWEIDKERLATINASTGEITANNDGQTGRATVTVRYINNSGDTIIGKNDIFVGGGLDDQTVKQFQPVTFRIHWNPENPPDSIKWYKILPNSKDGKEIPISNDDNLDFSQSDIQLSDDGTEYYAIMTFSKPNSDTPALQITTNKAKVHVVQRNPLEVFIRDLQQGEISGQFEQQTVNNVSEGDKLSINGTILKGNTDGGMLYFKIPLLSKNVILRINGEKVKPKSGNIVDQKYSYVRLDDIKFGENHYLNFELEFIPIYKSLAKFKPFVQFYRDRSFEKELMINFSKNQDNEITNSINISPKDFNFGRAISDSKNQLLECEHSGDIFEGVSISDSRIKRSYTRLMVKEKTPFHKGSTSLNTELKFFGDNGEIKSQETDGDLEVEHSEANIPLSSLKWKKGQGLKLLLHDNKMSTGTYSAQLEWTITEGP</sequence>
<evidence type="ECO:0000313" key="3">
    <source>
        <dbReference type="Proteomes" id="UP000036106"/>
    </source>
</evidence>
<feature type="transmembrane region" description="Helical" evidence="1">
    <location>
        <begin position="7"/>
        <end position="28"/>
    </location>
</feature>
<name>A0A0H4QJK2_9LACO</name>
<keyword evidence="1" id="KW-1133">Transmembrane helix</keyword>
<dbReference type="EMBL" id="CP012034">
    <property type="protein sequence ID" value="AKP68107.1"/>
    <property type="molecule type" value="Genomic_DNA"/>
</dbReference>
<keyword evidence="3" id="KW-1185">Reference proteome</keyword>
<dbReference type="OrthoDB" id="2318209at2"/>
<protein>
    <submittedName>
        <fullName evidence="2">Uncharacterized protein</fullName>
    </submittedName>
</protein>
<dbReference type="AlphaFoldDB" id="A0A0H4QJK2"/>
<keyword evidence="1" id="KW-0812">Transmembrane</keyword>